<keyword evidence="4 8" id="KW-0238">DNA-binding</keyword>
<feature type="DNA-binding region" description="Homeobox" evidence="8">
    <location>
        <begin position="211"/>
        <end position="270"/>
    </location>
</feature>
<feature type="domain" description="Homeobox" evidence="11">
    <location>
        <begin position="209"/>
        <end position="269"/>
    </location>
</feature>
<dbReference type="Gene3D" id="1.10.10.60">
    <property type="entry name" value="Homeodomain-like"/>
    <property type="match status" value="1"/>
</dbReference>
<keyword evidence="6" id="KW-0804">Transcription</keyword>
<organism evidence="12 13">
    <name type="scientific">Lepisosteus oculatus</name>
    <name type="common">Spotted gar</name>
    <dbReference type="NCBI Taxonomy" id="7918"/>
    <lineage>
        <taxon>Eukaryota</taxon>
        <taxon>Metazoa</taxon>
        <taxon>Chordata</taxon>
        <taxon>Craniata</taxon>
        <taxon>Vertebrata</taxon>
        <taxon>Euteleostomi</taxon>
        <taxon>Actinopterygii</taxon>
        <taxon>Neopterygii</taxon>
        <taxon>Holostei</taxon>
        <taxon>Semionotiformes</taxon>
        <taxon>Lepisosteidae</taxon>
        <taxon>Lepisosteus</taxon>
    </lineage>
</organism>
<evidence type="ECO:0000256" key="6">
    <source>
        <dbReference type="ARBA" id="ARBA00023163"/>
    </source>
</evidence>
<evidence type="ECO:0000256" key="9">
    <source>
        <dbReference type="RuleBase" id="RU000682"/>
    </source>
</evidence>
<dbReference type="GO" id="GO:0043565">
    <property type="term" value="F:sequence-specific DNA binding"/>
    <property type="evidence" value="ECO:0007669"/>
    <property type="project" value="InterPro"/>
</dbReference>
<evidence type="ECO:0000256" key="8">
    <source>
        <dbReference type="PROSITE-ProRule" id="PRU00108"/>
    </source>
</evidence>
<keyword evidence="5 8" id="KW-0371">Homeobox</keyword>
<feature type="compositionally biased region" description="Polar residues" evidence="10">
    <location>
        <begin position="315"/>
        <end position="325"/>
    </location>
</feature>
<keyword evidence="7 8" id="KW-0539">Nucleus</keyword>
<reference evidence="12" key="2">
    <citation type="submission" date="2025-08" db="UniProtKB">
        <authorList>
            <consortium name="Ensembl"/>
        </authorList>
    </citation>
    <scope>IDENTIFICATION</scope>
</reference>
<feature type="region of interest" description="Disordered" evidence="10">
    <location>
        <begin position="263"/>
        <end position="331"/>
    </location>
</feature>
<feature type="compositionally biased region" description="Pro residues" evidence="10">
    <location>
        <begin position="301"/>
        <end position="311"/>
    </location>
</feature>
<reference evidence="12" key="3">
    <citation type="submission" date="2025-09" db="UniProtKB">
        <authorList>
            <consortium name="Ensembl"/>
        </authorList>
    </citation>
    <scope>IDENTIFICATION</scope>
</reference>
<accession>W5MHB3</accession>
<dbReference type="PROSITE" id="PS00027">
    <property type="entry name" value="HOMEOBOX_1"/>
    <property type="match status" value="1"/>
</dbReference>
<protein>
    <submittedName>
        <fullName evidence="12">Homeobox protein Hox-B1-like</fullName>
    </submittedName>
</protein>
<dbReference type="InterPro" id="IPR046327">
    <property type="entry name" value="HXA1/B1/D1"/>
</dbReference>
<dbReference type="InterPro" id="IPR009057">
    <property type="entry name" value="Homeodomain-like_sf"/>
</dbReference>
<keyword evidence="13" id="KW-1185">Reference proteome</keyword>
<dbReference type="FunFam" id="1.10.10.60:FF:000113">
    <property type="entry name" value="homeobox protein Hox-B1"/>
    <property type="match status" value="1"/>
</dbReference>
<dbReference type="AlphaFoldDB" id="W5MHB3"/>
<evidence type="ECO:0000256" key="3">
    <source>
        <dbReference type="ARBA" id="ARBA00023015"/>
    </source>
</evidence>
<evidence type="ECO:0000256" key="10">
    <source>
        <dbReference type="SAM" id="MobiDB-lite"/>
    </source>
</evidence>
<dbReference type="PROSITE" id="PS50071">
    <property type="entry name" value="HOMEOBOX_2"/>
    <property type="match status" value="1"/>
</dbReference>
<sequence>MNSYQEFACGGDPGAQAAGGYPAAEVRLQHFDQRPLPKAGCGGEGRYVVGAGFPSPFSPDKPSPPPARDFSTTCAFHAGSLQVALGPGTPARAAFSHGQGYPSAPAYLRHPYRNPPDLDYYSGAAYTSSADLPASFSGLLSGLGPLDQHPQACAQEGAEPALAGGASPRPGGGGDGGPCSSSKTFDWMRVKRKAPRAGKTPTNLFEVHNGNGAPRTNFSTKQLTELEKEFHFNKYLTRARRVEIATALQLSENQVKIWFQNRRMKQKKREREGLVLGALPSPCSSQEDSPSDKSDLCSSPAPSPPPPPPPRARTVTGSPAASSQPEVCAQV</sequence>
<feature type="region of interest" description="Disordered" evidence="10">
    <location>
        <begin position="158"/>
        <end position="184"/>
    </location>
</feature>
<proteinExistence type="predicted"/>
<dbReference type="Proteomes" id="UP000018468">
    <property type="component" value="Linkage group LG4"/>
</dbReference>
<evidence type="ECO:0000256" key="1">
    <source>
        <dbReference type="ARBA" id="ARBA00004123"/>
    </source>
</evidence>
<evidence type="ECO:0000259" key="11">
    <source>
        <dbReference type="PROSITE" id="PS50071"/>
    </source>
</evidence>
<evidence type="ECO:0000256" key="4">
    <source>
        <dbReference type="ARBA" id="ARBA00023125"/>
    </source>
</evidence>
<dbReference type="SUPFAM" id="SSF46689">
    <property type="entry name" value="Homeodomain-like"/>
    <property type="match status" value="1"/>
</dbReference>
<evidence type="ECO:0000313" key="12">
    <source>
        <dbReference type="Ensembl" id="ENSLOCP00000007772.1"/>
    </source>
</evidence>
<evidence type="ECO:0000256" key="2">
    <source>
        <dbReference type="ARBA" id="ARBA00022473"/>
    </source>
</evidence>
<dbReference type="Pfam" id="PF00046">
    <property type="entry name" value="Homeodomain"/>
    <property type="match status" value="1"/>
</dbReference>
<dbReference type="Bgee" id="ENSLOCG00000006423">
    <property type="expression patterns" value="Expressed in embryo and 2 other cell types or tissues"/>
</dbReference>
<evidence type="ECO:0000256" key="7">
    <source>
        <dbReference type="ARBA" id="ARBA00023242"/>
    </source>
</evidence>
<evidence type="ECO:0000313" key="13">
    <source>
        <dbReference type="Proteomes" id="UP000018468"/>
    </source>
</evidence>
<feature type="compositionally biased region" description="Low complexity" evidence="10">
    <location>
        <begin position="160"/>
        <end position="169"/>
    </location>
</feature>
<dbReference type="PRINTS" id="PR00024">
    <property type="entry name" value="HOMEOBOX"/>
</dbReference>
<feature type="region of interest" description="Disordered" evidence="10">
    <location>
        <begin position="196"/>
        <end position="217"/>
    </location>
</feature>
<dbReference type="InterPro" id="IPR020479">
    <property type="entry name" value="HD_metazoa"/>
</dbReference>
<name>W5MHB3_LEPOC</name>
<dbReference type="InterPro" id="IPR001356">
    <property type="entry name" value="HD"/>
</dbReference>
<reference evidence="13" key="1">
    <citation type="submission" date="2011-12" db="EMBL/GenBank/DDBJ databases">
        <title>The Draft Genome of Lepisosteus oculatus.</title>
        <authorList>
            <consortium name="The Broad Institute Genome Assembly &amp; Analysis Group"/>
            <consortium name="Computational R&amp;D Group"/>
            <consortium name="and Sequencing Platform"/>
            <person name="Di Palma F."/>
            <person name="Alfoldi J."/>
            <person name="Johnson J."/>
            <person name="Berlin A."/>
            <person name="Gnerre S."/>
            <person name="Jaffe D."/>
            <person name="MacCallum I."/>
            <person name="Young S."/>
            <person name="Walker B.J."/>
            <person name="Lander E.S."/>
            <person name="Lindblad-Toh K."/>
        </authorList>
    </citation>
    <scope>NUCLEOTIDE SEQUENCE [LARGE SCALE GENOMIC DNA]</scope>
</reference>
<dbReference type="CDD" id="cd00086">
    <property type="entry name" value="homeodomain"/>
    <property type="match status" value="1"/>
</dbReference>
<evidence type="ECO:0000256" key="5">
    <source>
        <dbReference type="ARBA" id="ARBA00023155"/>
    </source>
</evidence>
<dbReference type="EMBL" id="AHAT01018864">
    <property type="status" value="NOT_ANNOTATED_CDS"/>
    <property type="molecule type" value="Genomic_DNA"/>
</dbReference>
<dbReference type="Ensembl" id="ENSLOCT00000007781.1">
    <property type="protein sequence ID" value="ENSLOCP00000007772.1"/>
    <property type="gene ID" value="ENSLOCG00000006423.1"/>
</dbReference>
<dbReference type="GO" id="GO:0000981">
    <property type="term" value="F:DNA-binding transcription factor activity, RNA polymerase II-specific"/>
    <property type="evidence" value="ECO:0007669"/>
    <property type="project" value="InterPro"/>
</dbReference>
<keyword evidence="2" id="KW-0217">Developmental protein</keyword>
<dbReference type="GO" id="GO:0005634">
    <property type="term" value="C:nucleus"/>
    <property type="evidence" value="ECO:0007669"/>
    <property type="project" value="UniProtKB-SubCell"/>
</dbReference>
<dbReference type="SMART" id="SM00389">
    <property type="entry name" value="HOX"/>
    <property type="match status" value="1"/>
</dbReference>
<dbReference type="PANTHER" id="PTHR45946:SF5">
    <property type="entry name" value="HOMEOBOX PROTEIN HOX-B1"/>
    <property type="match status" value="1"/>
</dbReference>
<dbReference type="GeneTree" id="ENSGT00940000157315"/>
<keyword evidence="3" id="KW-0805">Transcription regulation</keyword>
<dbReference type="PANTHER" id="PTHR45946">
    <property type="entry name" value="HOMEOBOX PROTEIN ROUGH-RELATED"/>
    <property type="match status" value="1"/>
</dbReference>
<comment type="subcellular location">
    <subcellularLocation>
        <location evidence="1 8 9">Nucleus</location>
    </subcellularLocation>
</comment>
<dbReference type="EMBL" id="AHAT01018863">
    <property type="status" value="NOT_ANNOTATED_CDS"/>
    <property type="molecule type" value="Genomic_DNA"/>
</dbReference>
<dbReference type="InterPro" id="IPR017970">
    <property type="entry name" value="Homeobox_CS"/>
</dbReference>